<dbReference type="SUPFAM" id="SSF49452">
    <property type="entry name" value="Starch-binding domain-like"/>
    <property type="match status" value="1"/>
</dbReference>
<proteinExistence type="predicted"/>
<dbReference type="InterPro" id="IPR002044">
    <property type="entry name" value="CBM20"/>
</dbReference>
<dbReference type="InterPro" id="IPR013783">
    <property type="entry name" value="Ig-like_fold"/>
</dbReference>
<dbReference type="EMBL" id="LR746264">
    <property type="protein sequence ID" value="CAA7389891.1"/>
    <property type="molecule type" value="Genomic_DNA"/>
</dbReference>
<dbReference type="Pfam" id="PF00686">
    <property type="entry name" value="CBM_20"/>
    <property type="match status" value="1"/>
</dbReference>
<keyword evidence="4" id="KW-1185">Reference proteome</keyword>
<organism evidence="3 4">
    <name type="scientific">Spirodela intermedia</name>
    <name type="common">Intermediate duckweed</name>
    <dbReference type="NCBI Taxonomy" id="51605"/>
    <lineage>
        <taxon>Eukaryota</taxon>
        <taxon>Viridiplantae</taxon>
        <taxon>Streptophyta</taxon>
        <taxon>Embryophyta</taxon>
        <taxon>Tracheophyta</taxon>
        <taxon>Spermatophyta</taxon>
        <taxon>Magnoliopsida</taxon>
        <taxon>Liliopsida</taxon>
        <taxon>Araceae</taxon>
        <taxon>Lemnoideae</taxon>
        <taxon>Spirodela</taxon>
    </lineage>
</organism>
<dbReference type="GO" id="GO:0016020">
    <property type="term" value="C:membrane"/>
    <property type="evidence" value="ECO:0007669"/>
    <property type="project" value="TreeGrafter"/>
</dbReference>
<dbReference type="PANTHER" id="PTHR15048:SF0">
    <property type="entry name" value="STARCH-BINDING DOMAIN-CONTAINING PROTEIN 1"/>
    <property type="match status" value="1"/>
</dbReference>
<dbReference type="GO" id="GO:2001070">
    <property type="term" value="F:starch binding"/>
    <property type="evidence" value="ECO:0007669"/>
    <property type="project" value="InterPro"/>
</dbReference>
<dbReference type="InterPro" id="IPR013784">
    <property type="entry name" value="Carb-bd-like_fold"/>
</dbReference>
<feature type="domain" description="CBM20" evidence="2">
    <location>
        <begin position="107"/>
        <end position="209"/>
    </location>
</feature>
<evidence type="ECO:0000313" key="3">
    <source>
        <dbReference type="EMBL" id="CAA7389891.1"/>
    </source>
</evidence>
<dbReference type="CDD" id="cd05467">
    <property type="entry name" value="CBM20"/>
    <property type="match status" value="1"/>
</dbReference>
<dbReference type="AlphaFoldDB" id="A0A7I8K1Y9"/>
<feature type="region of interest" description="Disordered" evidence="1">
    <location>
        <begin position="1"/>
        <end position="20"/>
    </location>
</feature>
<dbReference type="SMART" id="SM01065">
    <property type="entry name" value="CBM_2"/>
    <property type="match status" value="1"/>
</dbReference>
<feature type="region of interest" description="Disordered" evidence="1">
    <location>
        <begin position="223"/>
        <end position="316"/>
    </location>
</feature>
<feature type="compositionally biased region" description="Basic and acidic residues" evidence="1">
    <location>
        <begin position="269"/>
        <end position="291"/>
    </location>
</feature>
<protein>
    <recommendedName>
        <fullName evidence="2">CBM20 domain-containing protein</fullName>
    </recommendedName>
</protein>
<dbReference type="FunFam" id="2.60.40.10:FF:000552">
    <property type="entry name" value="Related to glucoamylase"/>
    <property type="match status" value="1"/>
</dbReference>
<dbReference type="Proteomes" id="UP000663760">
    <property type="component" value="Chromosome 1"/>
</dbReference>
<name>A0A7I8K1Y9_SPIIN</name>
<dbReference type="PROSITE" id="PS51166">
    <property type="entry name" value="CBM20"/>
    <property type="match status" value="1"/>
</dbReference>
<accession>A0A7I8K1Y9</accession>
<sequence length="338" mass="36598">MEVLVAPSSRGGGGRGDPSCSRAAIGRGAPAAWGGVRLLQVAGVGRLGWIHPIFLRPKPVISPTLRSFRSCYAASRSPSLGTDTTEVISLSPLPFSATSPLSPPPPHDLVTAVHVKFRLRQSCEFGEQFLLVGEDTKLGSWKPGSAMPMEWSDGDVWTVEMDLPVGKEIKFKFILRELSGGIKWQPGPDRVLQTWDTINTIVVTHDWENAEDQIISEERLASLATTQGEEEASEETTTATDGEDTEKQVVTSGSEIAEEKTVGPAGDRAPVEDEHEEAVSRDGRQLGETDPQRATGSATEEEKEPASAGGILENDIQWGRETLQKFLSNMGFYQRGST</sequence>
<dbReference type="OrthoDB" id="550577at2759"/>
<reference evidence="3" key="1">
    <citation type="submission" date="2020-02" db="EMBL/GenBank/DDBJ databases">
        <authorList>
            <person name="Scholz U."/>
            <person name="Mascher M."/>
            <person name="Fiebig A."/>
        </authorList>
    </citation>
    <scope>NUCLEOTIDE SEQUENCE</scope>
</reference>
<dbReference type="Gene3D" id="2.60.40.10">
    <property type="entry name" value="Immunoglobulins"/>
    <property type="match status" value="1"/>
</dbReference>
<evidence type="ECO:0000259" key="2">
    <source>
        <dbReference type="PROSITE" id="PS51166"/>
    </source>
</evidence>
<dbReference type="PANTHER" id="PTHR15048">
    <property type="entry name" value="STARCH-BINDING DOMAIN-CONTAINING PROTEIN 1"/>
    <property type="match status" value="1"/>
</dbReference>
<evidence type="ECO:0000256" key="1">
    <source>
        <dbReference type="SAM" id="MobiDB-lite"/>
    </source>
</evidence>
<gene>
    <name evidence="3" type="ORF">SI8410_01001862</name>
</gene>
<evidence type="ECO:0000313" key="4">
    <source>
        <dbReference type="Proteomes" id="UP000663760"/>
    </source>
</evidence>